<comment type="caution">
    <text evidence="2">The sequence shown here is derived from an EMBL/GenBank/DDBJ whole genome shotgun (WGS) entry which is preliminary data.</text>
</comment>
<accession>A0A8X6XWH3</accession>
<feature type="region of interest" description="Disordered" evidence="1">
    <location>
        <begin position="60"/>
        <end position="114"/>
    </location>
</feature>
<reference evidence="2" key="1">
    <citation type="submission" date="2020-08" db="EMBL/GenBank/DDBJ databases">
        <title>Multicomponent nature underlies the extraordinary mechanical properties of spider dragline silk.</title>
        <authorList>
            <person name="Kono N."/>
            <person name="Nakamura H."/>
            <person name="Mori M."/>
            <person name="Yoshida Y."/>
            <person name="Ohtoshi R."/>
            <person name="Malay A.D."/>
            <person name="Moran D.A.P."/>
            <person name="Tomita M."/>
            <person name="Numata K."/>
            <person name="Arakawa K."/>
        </authorList>
    </citation>
    <scope>NUCLEOTIDE SEQUENCE</scope>
</reference>
<gene>
    <name evidence="2" type="ORF">TNIN_266701</name>
</gene>
<proteinExistence type="predicted"/>
<protein>
    <submittedName>
        <fullName evidence="2">Uncharacterized protein</fullName>
    </submittedName>
</protein>
<feature type="compositionally biased region" description="Polar residues" evidence="1">
    <location>
        <begin position="69"/>
        <end position="84"/>
    </location>
</feature>
<dbReference type="AlphaFoldDB" id="A0A8X6XWH3"/>
<organism evidence="2 3">
    <name type="scientific">Trichonephila inaurata madagascariensis</name>
    <dbReference type="NCBI Taxonomy" id="2747483"/>
    <lineage>
        <taxon>Eukaryota</taxon>
        <taxon>Metazoa</taxon>
        <taxon>Ecdysozoa</taxon>
        <taxon>Arthropoda</taxon>
        <taxon>Chelicerata</taxon>
        <taxon>Arachnida</taxon>
        <taxon>Araneae</taxon>
        <taxon>Araneomorphae</taxon>
        <taxon>Entelegynae</taxon>
        <taxon>Araneoidea</taxon>
        <taxon>Nephilidae</taxon>
        <taxon>Trichonephila</taxon>
        <taxon>Trichonephila inaurata</taxon>
    </lineage>
</organism>
<dbReference type="Proteomes" id="UP000886998">
    <property type="component" value="Unassembled WGS sequence"/>
</dbReference>
<evidence type="ECO:0000313" key="2">
    <source>
        <dbReference type="EMBL" id="GFY59875.1"/>
    </source>
</evidence>
<sequence length="114" mass="13062">MSWYPAYYPLDRFPDSVIDSSVTFPDFWHRFVDKNCAANLEAIRRKTVLYVIRERSLIPDQKAEERSITHPTISDSGPSHNQSEMMDGGRNPAKDKHESRPWNFSSHPAPDASG</sequence>
<name>A0A8X6XWH3_9ARAC</name>
<dbReference type="EMBL" id="BMAV01012871">
    <property type="protein sequence ID" value="GFY59875.1"/>
    <property type="molecule type" value="Genomic_DNA"/>
</dbReference>
<evidence type="ECO:0000313" key="3">
    <source>
        <dbReference type="Proteomes" id="UP000886998"/>
    </source>
</evidence>
<evidence type="ECO:0000256" key="1">
    <source>
        <dbReference type="SAM" id="MobiDB-lite"/>
    </source>
</evidence>
<keyword evidence="3" id="KW-1185">Reference proteome</keyword>